<geneLocation type="plasmid" evidence="2 3">
    <name>pSCL4</name>
</geneLocation>
<dbReference type="eggNOG" id="COG2518">
    <property type="taxonomic scope" value="Bacteria"/>
</dbReference>
<dbReference type="OrthoDB" id="3450072at2"/>
<protein>
    <submittedName>
        <fullName evidence="2">Putative O-methyltransferase</fullName>
    </submittedName>
</protein>
<dbReference type="GO" id="GO:0008168">
    <property type="term" value="F:methyltransferase activity"/>
    <property type="evidence" value="ECO:0007669"/>
    <property type="project" value="UniProtKB-KW"/>
</dbReference>
<evidence type="ECO:0000256" key="1">
    <source>
        <dbReference type="SAM" id="MobiDB-lite"/>
    </source>
</evidence>
<dbReference type="GO" id="GO:0032259">
    <property type="term" value="P:methylation"/>
    <property type="evidence" value="ECO:0007669"/>
    <property type="project" value="UniProtKB-KW"/>
</dbReference>
<dbReference type="SUPFAM" id="SSF53335">
    <property type="entry name" value="S-adenosyl-L-methionine-dependent methyltransferases"/>
    <property type="match status" value="1"/>
</dbReference>
<dbReference type="Proteomes" id="UP000002357">
    <property type="component" value="Plasmid pSCL4"/>
</dbReference>
<dbReference type="GeneID" id="93734583"/>
<keyword evidence="3" id="KW-1185">Reference proteome</keyword>
<dbReference type="Gene3D" id="3.40.50.150">
    <property type="entry name" value="Vaccinia Virus protein VP39"/>
    <property type="match status" value="1"/>
</dbReference>
<sequence>MPIPLVDWRPHARRLADAHLRPESRWWAPIASVPRHIFVPRWFERTDAGRVVRDGPTDTGAWLDAAYTDTTLVTRIGTVHADHTEPGTTAPPGGWPTSSSTLPTLIVTLYRLASLADTSRTLVTTGTGYGTALACHRLGDHHVTSVDVDPYLVQAATERLDAIGLHPHTAVRDVTGFLPAEFDRIISTVAVRPVPASWLTALRPGGRLVTTIADTGLIVVADRTPDGGARGRVAPHWASFMSARHGDDDEHTTPAAEVWGAADGDGEEVSGSRYPLLDVQNTWDIRSMLHLKVPGVSHRMGRNDDGSWTMRMAHPDGSWARADAPTRREPPTVHQGGPRRLWDTLEKIRTYLNTWGELPLHGAEVTITPDGETTLHRGHWSATL</sequence>
<evidence type="ECO:0000313" key="2">
    <source>
        <dbReference type="EMBL" id="EFG05035.2"/>
    </source>
</evidence>
<gene>
    <name evidence="2" type="ORF">SCLAV_p1554</name>
</gene>
<dbReference type="Pfam" id="PF01135">
    <property type="entry name" value="PCMT"/>
    <property type="match status" value="1"/>
</dbReference>
<keyword evidence="2" id="KW-0808">Transferase</keyword>
<proteinExistence type="predicted"/>
<keyword evidence="2" id="KW-0489">Methyltransferase</keyword>
<organism evidence="2 3">
    <name type="scientific">Streptomyces clavuligerus</name>
    <dbReference type="NCBI Taxonomy" id="1901"/>
    <lineage>
        <taxon>Bacteria</taxon>
        <taxon>Bacillati</taxon>
        <taxon>Actinomycetota</taxon>
        <taxon>Actinomycetes</taxon>
        <taxon>Kitasatosporales</taxon>
        <taxon>Streptomycetaceae</taxon>
        <taxon>Streptomyces</taxon>
    </lineage>
</organism>
<dbReference type="AlphaFoldDB" id="D5SM92"/>
<dbReference type="CDD" id="cd02440">
    <property type="entry name" value="AdoMet_MTases"/>
    <property type="match status" value="1"/>
</dbReference>
<dbReference type="RefSeq" id="WP_003963753.1">
    <property type="nucleotide sequence ID" value="NZ_CM000914.1"/>
</dbReference>
<dbReference type="EMBL" id="CM000914">
    <property type="protein sequence ID" value="EFG05035.2"/>
    <property type="molecule type" value="Genomic_DNA"/>
</dbReference>
<name>D5SM92_STRCL</name>
<reference evidence="2 3" key="1">
    <citation type="journal article" date="2010" name="Genome Biol. Evol.">
        <title>The sequence of a 1.8-mb bacterial linear plasmid reveals a rich evolutionary reservoir of secondary metabolic pathways.</title>
        <authorList>
            <person name="Medema M.H."/>
            <person name="Trefzer A."/>
            <person name="Kovalchuk A."/>
            <person name="van den Berg M."/>
            <person name="Mueller U."/>
            <person name="Heijne W."/>
            <person name="Wu L."/>
            <person name="Alam M.T."/>
            <person name="Ronning C.M."/>
            <person name="Nierman W.C."/>
            <person name="Bovenberg R.A.L."/>
            <person name="Breitling R."/>
            <person name="Takano E."/>
        </authorList>
    </citation>
    <scope>NUCLEOTIDE SEQUENCE [LARGE SCALE GENOMIC DNA]</scope>
    <source>
        <strain evidence="3">ATCC 27064 / DSM 738 / JCM 4710 / NBRC 13307 / NCIMB 12785 / NRRL 3585 / VKM Ac-602</strain>
        <plasmid evidence="2">pSCL4</plasmid>
    </source>
</reference>
<evidence type="ECO:0000313" key="3">
    <source>
        <dbReference type="Proteomes" id="UP000002357"/>
    </source>
</evidence>
<keyword evidence="2" id="KW-0614">Plasmid</keyword>
<dbReference type="InterPro" id="IPR029063">
    <property type="entry name" value="SAM-dependent_MTases_sf"/>
</dbReference>
<feature type="region of interest" description="Disordered" evidence="1">
    <location>
        <begin position="317"/>
        <end position="338"/>
    </location>
</feature>
<accession>D5SM92</accession>